<proteinExistence type="inferred from homology"/>
<feature type="domain" description="Glabrous enhancer-binding protein-like C-terminal" evidence="6">
    <location>
        <begin position="299"/>
        <end position="365"/>
    </location>
</feature>
<accession>A0ABD1B6T1</accession>
<feature type="region of interest" description="Disordered" evidence="4">
    <location>
        <begin position="1"/>
        <end position="182"/>
    </location>
</feature>
<evidence type="ECO:0000256" key="2">
    <source>
        <dbReference type="ARBA" id="ARBA00023015"/>
    </source>
</evidence>
<dbReference type="InterPro" id="IPR053932">
    <property type="entry name" value="GeBP-like_DBD"/>
</dbReference>
<reference evidence="7 8" key="1">
    <citation type="submission" date="2024-04" db="EMBL/GenBank/DDBJ databases">
        <title>Genome assembly C_amara_ONT_v2.</title>
        <authorList>
            <person name="Yant L."/>
            <person name="Moore C."/>
            <person name="Slenker M."/>
        </authorList>
    </citation>
    <scope>NUCLEOTIDE SEQUENCE [LARGE SCALE GENOMIC DNA]</scope>
    <source>
        <tissue evidence="7">Leaf</tissue>
    </source>
</reference>
<keyword evidence="2" id="KW-0805">Transcription regulation</keyword>
<organism evidence="7 8">
    <name type="scientific">Cardamine amara subsp. amara</name>
    <dbReference type="NCBI Taxonomy" id="228776"/>
    <lineage>
        <taxon>Eukaryota</taxon>
        <taxon>Viridiplantae</taxon>
        <taxon>Streptophyta</taxon>
        <taxon>Embryophyta</taxon>
        <taxon>Tracheophyta</taxon>
        <taxon>Spermatophyta</taxon>
        <taxon>Magnoliopsida</taxon>
        <taxon>eudicotyledons</taxon>
        <taxon>Gunneridae</taxon>
        <taxon>Pentapetalae</taxon>
        <taxon>rosids</taxon>
        <taxon>malvids</taxon>
        <taxon>Brassicales</taxon>
        <taxon>Brassicaceae</taxon>
        <taxon>Cardamineae</taxon>
        <taxon>Cardamine</taxon>
    </lineage>
</organism>
<evidence type="ECO:0000256" key="4">
    <source>
        <dbReference type="SAM" id="MobiDB-lite"/>
    </source>
</evidence>
<keyword evidence="8" id="KW-1185">Reference proteome</keyword>
<dbReference type="PANTHER" id="PTHR31662">
    <property type="entry name" value="BNAANNG10740D PROTEIN-RELATED"/>
    <property type="match status" value="1"/>
</dbReference>
<evidence type="ECO:0000256" key="3">
    <source>
        <dbReference type="ARBA" id="ARBA00023163"/>
    </source>
</evidence>
<dbReference type="InterPro" id="IPR053933">
    <property type="entry name" value="GeBP-like_C"/>
</dbReference>
<dbReference type="Proteomes" id="UP001558713">
    <property type="component" value="Unassembled WGS sequence"/>
</dbReference>
<gene>
    <name evidence="7" type="ORF">V5N11_009530</name>
</gene>
<comment type="similarity">
    <text evidence="1">Belongs to the GeBP family.</text>
</comment>
<dbReference type="Pfam" id="PF04504">
    <property type="entry name" value="GeBP-like_DBD"/>
    <property type="match status" value="1"/>
</dbReference>
<sequence>MAKKPSRSSPNQSKVKKPSEVASPAKKPSEVTTTSKKPLVVSPPAKKPVEDIASTSKTKKQPVINTPPESLTEDEEMESEEEGESSSEEEDKLKKPVKAPSASAPVVNAPAIQSSVSESESETESGETNSETEPPAPPPAPASVPVASSRALRKRPSEVTAATEVNASKRGKTETEETENTAKKSLFQRSVWSEDEEIALLQEMLLLKTETGKIPSDDFAASFEMVKGSKYLEGKSCSQFSSKVNCLKIKYMNKKMIRTDPHDLKCLDFCKKIWGNHFVVVKSKRKMKIEDDESDGVSDWFERANLVGELAGFGVVDDVPIKKKWSLVSVETKKKLKKKWEDLKSLDFERWVKKNEFVFEVSSAIYNAN</sequence>
<evidence type="ECO:0000259" key="6">
    <source>
        <dbReference type="Pfam" id="PF22757"/>
    </source>
</evidence>
<feature type="compositionally biased region" description="Low complexity" evidence="4">
    <location>
        <begin position="98"/>
        <end position="107"/>
    </location>
</feature>
<dbReference type="PANTHER" id="PTHR31662:SF68">
    <property type="entry name" value="DNA-BINDING STOREKEEPER PROTEIN TRANSCRIPTIONAL REGULATOR-LIKE PROTEIN-RELATED"/>
    <property type="match status" value="1"/>
</dbReference>
<evidence type="ECO:0000256" key="1">
    <source>
        <dbReference type="ARBA" id="ARBA00010820"/>
    </source>
</evidence>
<evidence type="ECO:0000259" key="5">
    <source>
        <dbReference type="Pfam" id="PF04504"/>
    </source>
</evidence>
<feature type="compositionally biased region" description="Acidic residues" evidence="4">
    <location>
        <begin position="71"/>
        <end position="90"/>
    </location>
</feature>
<name>A0ABD1B6T1_CARAN</name>
<protein>
    <submittedName>
        <fullName evidence="7">Transcription factor</fullName>
    </submittedName>
</protein>
<feature type="domain" description="Glabrous enhancer-binding protein-like DBD" evidence="5">
    <location>
        <begin position="190"/>
        <end position="275"/>
    </location>
</feature>
<dbReference type="GO" id="GO:0010468">
    <property type="term" value="P:regulation of gene expression"/>
    <property type="evidence" value="ECO:0007669"/>
    <property type="project" value="UniProtKB-ARBA"/>
</dbReference>
<dbReference type="AlphaFoldDB" id="A0ABD1B6T1"/>
<dbReference type="InterPro" id="IPR007592">
    <property type="entry name" value="GEBP"/>
</dbReference>
<evidence type="ECO:0000313" key="7">
    <source>
        <dbReference type="EMBL" id="KAL1214653.1"/>
    </source>
</evidence>
<dbReference type="Pfam" id="PF22757">
    <property type="entry name" value="GeBP-like_C"/>
    <property type="match status" value="1"/>
</dbReference>
<comment type="caution">
    <text evidence="7">The sequence shown here is derived from an EMBL/GenBank/DDBJ whole genome shotgun (WGS) entry which is preliminary data.</text>
</comment>
<evidence type="ECO:0000313" key="8">
    <source>
        <dbReference type="Proteomes" id="UP001558713"/>
    </source>
</evidence>
<dbReference type="EMBL" id="JBANAX010000306">
    <property type="protein sequence ID" value="KAL1214653.1"/>
    <property type="molecule type" value="Genomic_DNA"/>
</dbReference>
<keyword evidence="3" id="KW-0804">Transcription</keyword>